<dbReference type="EMBL" id="BK015176">
    <property type="protein sequence ID" value="DAD94372.1"/>
    <property type="molecule type" value="Genomic_DNA"/>
</dbReference>
<evidence type="ECO:0000313" key="1">
    <source>
        <dbReference type="EMBL" id="DAD94372.1"/>
    </source>
</evidence>
<proteinExistence type="predicted"/>
<organism evidence="1">
    <name type="scientific">Siphoviridae sp. cttFh17</name>
    <dbReference type="NCBI Taxonomy" id="2826491"/>
    <lineage>
        <taxon>Viruses</taxon>
        <taxon>Duplodnaviria</taxon>
        <taxon>Heunggongvirae</taxon>
        <taxon>Uroviricota</taxon>
        <taxon>Caudoviricetes</taxon>
    </lineage>
</organism>
<accession>A0A8S5NJ03</accession>
<protein>
    <submittedName>
        <fullName evidence="1">Uncharacterized protein</fullName>
    </submittedName>
</protein>
<sequence length="68" mass="8121">MIAIAYFDQNRNGFTNKEPWVDECNCNYEERVQELISAGYKNVTPFHIDDDLESYTWEYINKHKIVSN</sequence>
<reference evidence="1" key="1">
    <citation type="journal article" date="2021" name="Proc. Natl. Acad. Sci. U.S.A.">
        <title>A Catalog of Tens of Thousands of Viruses from Human Metagenomes Reveals Hidden Associations with Chronic Diseases.</title>
        <authorList>
            <person name="Tisza M.J."/>
            <person name="Buck C.B."/>
        </authorList>
    </citation>
    <scope>NUCLEOTIDE SEQUENCE</scope>
    <source>
        <strain evidence="1">CttFh17</strain>
    </source>
</reference>
<name>A0A8S5NJ03_9CAUD</name>